<evidence type="ECO:0000313" key="1">
    <source>
        <dbReference type="EMBL" id="KPL80336.1"/>
    </source>
</evidence>
<reference evidence="1 2" key="1">
    <citation type="submission" date="2015-07" db="EMBL/GenBank/DDBJ databases">
        <title>Whole genome sequence of Herpetosiphon geysericola DSM 7119.</title>
        <authorList>
            <person name="Hemp J."/>
            <person name="Ward L.M."/>
            <person name="Pace L.A."/>
            <person name="Fischer W.W."/>
        </authorList>
    </citation>
    <scope>NUCLEOTIDE SEQUENCE [LARGE SCALE GENOMIC DNA]</scope>
    <source>
        <strain evidence="1 2">DSM 7119</strain>
    </source>
</reference>
<sequence length="328" mass="36886">MEDFLRRAAADLHIGVEQTSPTTWTLTIPGSLARVFGKETVLVTTDKQVAALDPDLQLLSPNSSLTLRLAEQLRSRGRPTHRARLEWYPDQASLLADVQQAQLIQGPALQISGLQQHIVLRITFRIRFEREVIEEKMVACCVDYETGQVWPTITDITNLREQLTPLPTTGLTEEHVNVALHHARRWLERLLYPQKALHEAQLAQLLAVEKARINAFYDALEEDSGLALGAKEGESNKQYALEEERKRLLDEQEYRYALSLAAETVSVATLHVPVLHIGSNQQAQLIAISPLFEPMIQLPHCQACGRQASLVQHKNQLVCNVCHQVLAQ</sequence>
<name>A0A0P6XJQ9_9CHLR</name>
<dbReference type="OrthoDB" id="9818071at2"/>
<keyword evidence="2" id="KW-1185">Reference proteome</keyword>
<evidence type="ECO:0000313" key="2">
    <source>
        <dbReference type="Proteomes" id="UP000050277"/>
    </source>
</evidence>
<dbReference type="Proteomes" id="UP000050277">
    <property type="component" value="Unassembled WGS sequence"/>
</dbReference>
<dbReference type="RefSeq" id="WP_054537229.1">
    <property type="nucleotide sequence ID" value="NZ_LGKP01000040.1"/>
</dbReference>
<proteinExistence type="predicted"/>
<organism evidence="1 2">
    <name type="scientific">Herpetosiphon geysericola</name>
    <dbReference type="NCBI Taxonomy" id="70996"/>
    <lineage>
        <taxon>Bacteria</taxon>
        <taxon>Bacillati</taxon>
        <taxon>Chloroflexota</taxon>
        <taxon>Chloroflexia</taxon>
        <taxon>Herpetosiphonales</taxon>
        <taxon>Herpetosiphonaceae</taxon>
        <taxon>Herpetosiphon</taxon>
    </lineage>
</organism>
<gene>
    <name evidence="1" type="ORF">SE18_25190</name>
</gene>
<dbReference type="AlphaFoldDB" id="A0A0P6XJQ9"/>
<accession>A0A0P6XJQ9</accession>
<comment type="caution">
    <text evidence="1">The sequence shown here is derived from an EMBL/GenBank/DDBJ whole genome shotgun (WGS) entry which is preliminary data.</text>
</comment>
<dbReference type="EMBL" id="LGKP01000040">
    <property type="protein sequence ID" value="KPL80336.1"/>
    <property type="molecule type" value="Genomic_DNA"/>
</dbReference>
<protein>
    <submittedName>
        <fullName evidence="1">Uncharacterized protein</fullName>
    </submittedName>
</protein>